<keyword evidence="1" id="KW-1133">Transmembrane helix</keyword>
<feature type="transmembrane region" description="Helical" evidence="1">
    <location>
        <begin position="7"/>
        <end position="22"/>
    </location>
</feature>
<evidence type="ECO:0000313" key="3">
    <source>
        <dbReference type="Proteomes" id="UP000037069"/>
    </source>
</evidence>
<dbReference type="OrthoDB" id="10067585at2759"/>
<reference evidence="2 3" key="1">
    <citation type="journal article" date="2015" name="Nat. Commun.">
        <title>Lucilia cuprina genome unlocks parasitic fly biology to underpin future interventions.</title>
        <authorList>
            <person name="Anstead C.A."/>
            <person name="Korhonen P.K."/>
            <person name="Young N.D."/>
            <person name="Hall R.S."/>
            <person name="Jex A.R."/>
            <person name="Murali S.C."/>
            <person name="Hughes D.S."/>
            <person name="Lee S.F."/>
            <person name="Perry T."/>
            <person name="Stroehlein A.J."/>
            <person name="Ansell B.R."/>
            <person name="Breugelmans B."/>
            <person name="Hofmann A."/>
            <person name="Qu J."/>
            <person name="Dugan S."/>
            <person name="Lee S.L."/>
            <person name="Chao H."/>
            <person name="Dinh H."/>
            <person name="Han Y."/>
            <person name="Doddapaneni H.V."/>
            <person name="Worley K.C."/>
            <person name="Muzny D.M."/>
            <person name="Ioannidis P."/>
            <person name="Waterhouse R.M."/>
            <person name="Zdobnov E.M."/>
            <person name="James P.J."/>
            <person name="Bagnall N.H."/>
            <person name="Kotze A.C."/>
            <person name="Gibbs R.A."/>
            <person name="Richards S."/>
            <person name="Batterham P."/>
            <person name="Gasser R.B."/>
        </authorList>
    </citation>
    <scope>NUCLEOTIDE SEQUENCE [LARGE SCALE GENOMIC DNA]</scope>
    <source>
        <strain evidence="2 3">LS</strain>
        <tissue evidence="2">Full body</tissue>
    </source>
</reference>
<organism evidence="2 3">
    <name type="scientific">Lucilia cuprina</name>
    <name type="common">Green bottle fly</name>
    <name type="synonym">Australian sheep blowfly</name>
    <dbReference type="NCBI Taxonomy" id="7375"/>
    <lineage>
        <taxon>Eukaryota</taxon>
        <taxon>Metazoa</taxon>
        <taxon>Ecdysozoa</taxon>
        <taxon>Arthropoda</taxon>
        <taxon>Hexapoda</taxon>
        <taxon>Insecta</taxon>
        <taxon>Pterygota</taxon>
        <taxon>Neoptera</taxon>
        <taxon>Endopterygota</taxon>
        <taxon>Diptera</taxon>
        <taxon>Brachycera</taxon>
        <taxon>Muscomorpha</taxon>
        <taxon>Oestroidea</taxon>
        <taxon>Calliphoridae</taxon>
        <taxon>Luciliinae</taxon>
        <taxon>Lucilia</taxon>
    </lineage>
</organism>
<feature type="transmembrane region" description="Helical" evidence="1">
    <location>
        <begin position="82"/>
        <end position="106"/>
    </location>
</feature>
<dbReference type="PANTHER" id="PTHR36694:SF11">
    <property type="entry name" value="LP21121P-RELATED"/>
    <property type="match status" value="1"/>
</dbReference>
<keyword evidence="1" id="KW-0472">Membrane</keyword>
<gene>
    <name evidence="2" type="ORF">FF38_05999</name>
</gene>
<dbReference type="Proteomes" id="UP000037069">
    <property type="component" value="Unassembled WGS sequence"/>
</dbReference>
<protein>
    <submittedName>
        <fullName evidence="2">Uncharacterized protein</fullName>
    </submittedName>
</protein>
<evidence type="ECO:0000256" key="1">
    <source>
        <dbReference type="SAM" id="Phobius"/>
    </source>
</evidence>
<keyword evidence="3" id="KW-1185">Reference proteome</keyword>
<sequence>MYHLHMYIYFAFSSLILLIYVKDEWDYLVGRRHTPKGETIIEKGDITETHVIFNIIVFICSMGLVASSIILLYGLKRHKREYLLPWILLMIGDVCVELFYAIYFIFSKRANFDPVVGFIFTIDLFIVCLNTYCLLCVISQYQEYKDIVANRTIPQTNCTTVVTSDAVGYKLNDTVAVTEKPILMKTCQLNHHPHHQHSTTRFLTLTSSHHCSIISPIPEEDASETHL</sequence>
<name>A0A0L0CQ58_LUCCU</name>
<feature type="transmembrane region" description="Helical" evidence="1">
    <location>
        <begin position="118"/>
        <end position="138"/>
    </location>
</feature>
<evidence type="ECO:0000313" key="2">
    <source>
        <dbReference type="EMBL" id="KNC34366.1"/>
    </source>
</evidence>
<accession>A0A0L0CQ58</accession>
<dbReference type="InterPro" id="IPR031720">
    <property type="entry name" value="DUF4728"/>
</dbReference>
<dbReference type="PANTHER" id="PTHR36694">
    <property type="entry name" value="PASIFLORA 1, ISOFORM A-RELATED"/>
    <property type="match status" value="1"/>
</dbReference>
<dbReference type="AlphaFoldDB" id="A0A0L0CQ58"/>
<dbReference type="EMBL" id="JRES01000080">
    <property type="protein sequence ID" value="KNC34366.1"/>
    <property type="molecule type" value="Genomic_DNA"/>
</dbReference>
<keyword evidence="1" id="KW-0812">Transmembrane</keyword>
<proteinExistence type="predicted"/>
<comment type="caution">
    <text evidence="2">The sequence shown here is derived from an EMBL/GenBank/DDBJ whole genome shotgun (WGS) entry which is preliminary data.</text>
</comment>
<dbReference type="Pfam" id="PF15860">
    <property type="entry name" value="DUF4728"/>
    <property type="match status" value="1"/>
</dbReference>
<feature type="transmembrane region" description="Helical" evidence="1">
    <location>
        <begin position="51"/>
        <end position="75"/>
    </location>
</feature>